<dbReference type="AlphaFoldDB" id="A0A9Q0N567"/>
<reference evidence="1" key="1">
    <citation type="submission" date="2022-07" db="EMBL/GenBank/DDBJ databases">
        <authorList>
            <person name="Trinca V."/>
            <person name="Uliana J.V.C."/>
            <person name="Torres T.T."/>
            <person name="Ward R.J."/>
            <person name="Monesi N."/>
        </authorList>
    </citation>
    <scope>NUCLEOTIDE SEQUENCE</scope>
    <source>
        <strain evidence="1">HSMRA1968</strain>
        <tissue evidence="1">Whole embryos</tissue>
    </source>
</reference>
<protein>
    <submittedName>
        <fullName evidence="1">Uncharacterized protein</fullName>
    </submittedName>
</protein>
<comment type="caution">
    <text evidence="1">The sequence shown here is derived from an EMBL/GenBank/DDBJ whole genome shotgun (WGS) entry which is preliminary data.</text>
</comment>
<dbReference type="Proteomes" id="UP001151699">
    <property type="component" value="Chromosome B"/>
</dbReference>
<gene>
    <name evidence="1" type="ORF">Bhyg_08072</name>
</gene>
<dbReference type="EMBL" id="WJQU01000002">
    <property type="protein sequence ID" value="KAJ6643116.1"/>
    <property type="molecule type" value="Genomic_DNA"/>
</dbReference>
<evidence type="ECO:0000313" key="2">
    <source>
        <dbReference type="Proteomes" id="UP001151699"/>
    </source>
</evidence>
<sequence>MDRCLGNQEFNWDRKLRSTQKTSP</sequence>
<name>A0A9Q0N567_9DIPT</name>
<organism evidence="1 2">
    <name type="scientific">Pseudolycoriella hygida</name>
    <dbReference type="NCBI Taxonomy" id="35572"/>
    <lineage>
        <taxon>Eukaryota</taxon>
        <taxon>Metazoa</taxon>
        <taxon>Ecdysozoa</taxon>
        <taxon>Arthropoda</taxon>
        <taxon>Hexapoda</taxon>
        <taxon>Insecta</taxon>
        <taxon>Pterygota</taxon>
        <taxon>Neoptera</taxon>
        <taxon>Endopterygota</taxon>
        <taxon>Diptera</taxon>
        <taxon>Nematocera</taxon>
        <taxon>Sciaroidea</taxon>
        <taxon>Sciaridae</taxon>
        <taxon>Pseudolycoriella</taxon>
    </lineage>
</organism>
<accession>A0A9Q0N567</accession>
<evidence type="ECO:0000313" key="1">
    <source>
        <dbReference type="EMBL" id="KAJ6643116.1"/>
    </source>
</evidence>
<proteinExistence type="predicted"/>
<keyword evidence="2" id="KW-1185">Reference proteome</keyword>